<dbReference type="EMBL" id="JBHUGY010000051">
    <property type="protein sequence ID" value="MFD2057095.1"/>
    <property type="molecule type" value="Genomic_DNA"/>
</dbReference>
<name>A0ABW4WKL0_9HYPH</name>
<proteinExistence type="predicted"/>
<organism evidence="1 2">
    <name type="scientific">Mesorhizobium calcicola</name>
    <dbReference type="NCBI Taxonomy" id="1300310"/>
    <lineage>
        <taxon>Bacteria</taxon>
        <taxon>Pseudomonadati</taxon>
        <taxon>Pseudomonadota</taxon>
        <taxon>Alphaproteobacteria</taxon>
        <taxon>Hyphomicrobiales</taxon>
        <taxon>Phyllobacteriaceae</taxon>
        <taxon>Mesorhizobium</taxon>
    </lineage>
</organism>
<comment type="caution">
    <text evidence="1">The sequence shown here is derived from an EMBL/GenBank/DDBJ whole genome shotgun (WGS) entry which is preliminary data.</text>
</comment>
<sequence>MIFCVTWASLNRRLIAERAASALRSKPGWWLMCRNNLVRDRADGFVHHKGSAAVRAGDVARSPVRAPA</sequence>
<protein>
    <submittedName>
        <fullName evidence="1">Uncharacterized protein</fullName>
    </submittedName>
</protein>
<evidence type="ECO:0000313" key="2">
    <source>
        <dbReference type="Proteomes" id="UP001597349"/>
    </source>
</evidence>
<keyword evidence="2" id="KW-1185">Reference proteome</keyword>
<dbReference type="RefSeq" id="WP_379024811.1">
    <property type="nucleotide sequence ID" value="NZ_JBHUGY010000051.1"/>
</dbReference>
<reference evidence="2" key="1">
    <citation type="journal article" date="2019" name="Int. J. Syst. Evol. Microbiol.">
        <title>The Global Catalogue of Microorganisms (GCM) 10K type strain sequencing project: providing services to taxonomists for standard genome sequencing and annotation.</title>
        <authorList>
            <consortium name="The Broad Institute Genomics Platform"/>
            <consortium name="The Broad Institute Genome Sequencing Center for Infectious Disease"/>
            <person name="Wu L."/>
            <person name="Ma J."/>
        </authorList>
    </citation>
    <scope>NUCLEOTIDE SEQUENCE [LARGE SCALE GENOMIC DNA]</scope>
    <source>
        <strain evidence="2">CGMCC 1.16226</strain>
    </source>
</reference>
<gene>
    <name evidence="1" type="ORF">ACFSQT_29655</name>
</gene>
<dbReference type="Proteomes" id="UP001597349">
    <property type="component" value="Unassembled WGS sequence"/>
</dbReference>
<evidence type="ECO:0000313" key="1">
    <source>
        <dbReference type="EMBL" id="MFD2057095.1"/>
    </source>
</evidence>
<accession>A0ABW4WKL0</accession>